<reference evidence="2" key="2">
    <citation type="submission" date="2020-09" db="EMBL/GenBank/DDBJ databases">
        <authorList>
            <person name="Sun Q."/>
            <person name="Zhou Y."/>
        </authorList>
    </citation>
    <scope>NUCLEOTIDE SEQUENCE</scope>
    <source>
        <strain evidence="2">CGMCC 4.5737</strain>
    </source>
</reference>
<feature type="chain" id="PRO_5038634727" evidence="1">
    <location>
        <begin position="28"/>
        <end position="154"/>
    </location>
</feature>
<keyword evidence="1" id="KW-0732">Signal</keyword>
<reference evidence="2" key="1">
    <citation type="journal article" date="2014" name="Int. J. Syst. Evol. Microbiol.">
        <title>Complete genome sequence of Corynebacterium casei LMG S-19264T (=DSM 44701T), isolated from a smear-ripened cheese.</title>
        <authorList>
            <consortium name="US DOE Joint Genome Institute (JGI-PGF)"/>
            <person name="Walter F."/>
            <person name="Albersmeier A."/>
            <person name="Kalinowski J."/>
            <person name="Ruckert C."/>
        </authorList>
    </citation>
    <scope>NUCLEOTIDE SEQUENCE</scope>
    <source>
        <strain evidence="2">CGMCC 4.5737</strain>
    </source>
</reference>
<protein>
    <submittedName>
        <fullName evidence="2">Uncharacterized protein</fullName>
    </submittedName>
</protein>
<proteinExistence type="predicted"/>
<organism evidence="2 3">
    <name type="scientific">Longimycelium tulufanense</name>
    <dbReference type="NCBI Taxonomy" id="907463"/>
    <lineage>
        <taxon>Bacteria</taxon>
        <taxon>Bacillati</taxon>
        <taxon>Actinomycetota</taxon>
        <taxon>Actinomycetes</taxon>
        <taxon>Pseudonocardiales</taxon>
        <taxon>Pseudonocardiaceae</taxon>
        <taxon>Longimycelium</taxon>
    </lineage>
</organism>
<name>A0A8J3CEU6_9PSEU</name>
<accession>A0A8J3CEU6</accession>
<dbReference type="AlphaFoldDB" id="A0A8J3CEU6"/>
<evidence type="ECO:0000256" key="1">
    <source>
        <dbReference type="SAM" id="SignalP"/>
    </source>
</evidence>
<comment type="caution">
    <text evidence="2">The sequence shown here is derived from an EMBL/GenBank/DDBJ whole genome shotgun (WGS) entry which is preliminary data.</text>
</comment>
<sequence>MGHMFAIVRRLAVVGAALGVGACVATAGAGVAMAQQVTSGQAGVQMAPLSVRHEAGHSVISVTNGGGYVLRAYVDYTQNGTKHELFDAKSLGFTADFDVPDDATDVTMRLDVYGALFPDHTFYTKHWDSLAEGQHRCFKTWGTAFDGYAAEVAC</sequence>
<dbReference type="EMBL" id="BMMK01000011">
    <property type="protein sequence ID" value="GGM55197.1"/>
    <property type="molecule type" value="Genomic_DNA"/>
</dbReference>
<dbReference type="Proteomes" id="UP000637578">
    <property type="component" value="Unassembled WGS sequence"/>
</dbReference>
<feature type="signal peptide" evidence="1">
    <location>
        <begin position="1"/>
        <end position="27"/>
    </location>
</feature>
<gene>
    <name evidence="2" type="ORF">GCM10012275_27930</name>
</gene>
<evidence type="ECO:0000313" key="2">
    <source>
        <dbReference type="EMBL" id="GGM55197.1"/>
    </source>
</evidence>
<keyword evidence="3" id="KW-1185">Reference proteome</keyword>
<evidence type="ECO:0000313" key="3">
    <source>
        <dbReference type="Proteomes" id="UP000637578"/>
    </source>
</evidence>